<feature type="chain" id="PRO_5030584460" description="META domain-containing protein" evidence="1">
    <location>
        <begin position="24"/>
        <end position="184"/>
    </location>
</feature>
<dbReference type="AlphaFoldDB" id="A0A7W7K0A5"/>
<evidence type="ECO:0000313" key="3">
    <source>
        <dbReference type="Proteomes" id="UP000575241"/>
    </source>
</evidence>
<sequence length="184" mass="20230">MRILLFPLACLALVAAQDAPQGAAELAGQWDQTSTRTQLVRVPVLRDRPTASLAGRGMVTGRGPVTSTVLRDEEVPMQVHYMVSLRIQPDGRFKWITEKRRTASPTNDCEIREGTRRDGMAGYADGRLVLKSESVRALSLDCDGTGDETREAGRVDVYAVRRQGNMLVLQSADGEVWQFQRAGG</sequence>
<proteinExistence type="predicted"/>
<evidence type="ECO:0000256" key="1">
    <source>
        <dbReference type="SAM" id="SignalP"/>
    </source>
</evidence>
<feature type="signal peptide" evidence="1">
    <location>
        <begin position="1"/>
        <end position="23"/>
    </location>
</feature>
<dbReference type="EMBL" id="JACHLN010000001">
    <property type="protein sequence ID" value="MBB4838035.1"/>
    <property type="molecule type" value="Genomic_DNA"/>
</dbReference>
<accession>A0A7W7K0A5</accession>
<organism evidence="2 3">
    <name type="scientific">Sphingomonas kyeonggiensis</name>
    <dbReference type="NCBI Taxonomy" id="1268553"/>
    <lineage>
        <taxon>Bacteria</taxon>
        <taxon>Pseudomonadati</taxon>
        <taxon>Pseudomonadota</taxon>
        <taxon>Alphaproteobacteria</taxon>
        <taxon>Sphingomonadales</taxon>
        <taxon>Sphingomonadaceae</taxon>
        <taxon>Sphingomonas</taxon>
    </lineage>
</organism>
<comment type="caution">
    <text evidence="2">The sequence shown here is derived from an EMBL/GenBank/DDBJ whole genome shotgun (WGS) entry which is preliminary data.</text>
</comment>
<name>A0A7W7K0A5_9SPHN</name>
<dbReference type="RefSeq" id="WP_184163524.1">
    <property type="nucleotide sequence ID" value="NZ_JACHLN010000001.1"/>
</dbReference>
<gene>
    <name evidence="2" type="ORF">HNP52_001086</name>
</gene>
<evidence type="ECO:0000313" key="2">
    <source>
        <dbReference type="EMBL" id="MBB4838035.1"/>
    </source>
</evidence>
<protein>
    <recommendedName>
        <fullName evidence="4">META domain-containing protein</fullName>
    </recommendedName>
</protein>
<reference evidence="2 3" key="1">
    <citation type="submission" date="2020-08" db="EMBL/GenBank/DDBJ databases">
        <title>Functional genomics of gut bacteria from endangered species of beetles.</title>
        <authorList>
            <person name="Carlos-Shanley C."/>
        </authorList>
    </citation>
    <scope>NUCLEOTIDE SEQUENCE [LARGE SCALE GENOMIC DNA]</scope>
    <source>
        <strain evidence="2 3">S00224</strain>
    </source>
</reference>
<keyword evidence="1" id="KW-0732">Signal</keyword>
<evidence type="ECO:0008006" key="4">
    <source>
        <dbReference type="Google" id="ProtNLM"/>
    </source>
</evidence>
<dbReference type="Proteomes" id="UP000575241">
    <property type="component" value="Unassembled WGS sequence"/>
</dbReference>
<keyword evidence="3" id="KW-1185">Reference proteome</keyword>